<accession>A0A8I3A5G8</accession>
<gene>
    <name evidence="2" type="ORF">JVT61DRAFT_7870</name>
</gene>
<comment type="caution">
    <text evidence="2">The sequence shown here is derived from an EMBL/GenBank/DDBJ whole genome shotgun (WGS) entry which is preliminary data.</text>
</comment>
<evidence type="ECO:0000259" key="1">
    <source>
        <dbReference type="Pfam" id="PF20722"/>
    </source>
</evidence>
<sequence length="212" mass="23900">MGRNDDLDVEEEIDDVTNNDYENLAGELWSESPHRKPTNLFAGAERLLEAIPGTIPTPVRVFVAGSTAFHLNYHPSFRRISIDDAALKFALPDLRGVLGDYVNREGSFTKNFHVFGAPRRSPWDVPLPFTDLHIWYKTWKYGRYDGALLNIDEMQAWPSSGLGGHSVVLVHMIMSPAPPRKQNSPWADCFLIYAERLNIVTVEPSTGLHVLK</sequence>
<dbReference type="Pfam" id="PF20722">
    <property type="entry name" value="DUF6830"/>
    <property type="match status" value="1"/>
</dbReference>
<feature type="domain" description="DUF6830" evidence="1">
    <location>
        <begin position="40"/>
        <end position="137"/>
    </location>
</feature>
<keyword evidence="3" id="KW-1185">Reference proteome</keyword>
<dbReference type="OrthoDB" id="3232986at2759"/>
<dbReference type="EMBL" id="JAGFBS010000028">
    <property type="protein sequence ID" value="KAG6372398.1"/>
    <property type="molecule type" value="Genomic_DNA"/>
</dbReference>
<proteinExistence type="predicted"/>
<name>A0A8I3A5G8_9AGAM</name>
<dbReference type="InterPro" id="IPR049233">
    <property type="entry name" value="DUF6830"/>
</dbReference>
<protein>
    <recommendedName>
        <fullName evidence="1">DUF6830 domain-containing protein</fullName>
    </recommendedName>
</protein>
<reference evidence="2" key="1">
    <citation type="submission" date="2021-03" db="EMBL/GenBank/DDBJ databases">
        <title>Evolutionary innovations through gain and loss of genes in the ectomycorrhizal Boletales.</title>
        <authorList>
            <person name="Wu G."/>
            <person name="Miyauchi S."/>
            <person name="Morin E."/>
            <person name="Yang Z.-L."/>
            <person name="Xu J."/>
            <person name="Martin F.M."/>
        </authorList>
    </citation>
    <scope>NUCLEOTIDE SEQUENCE</scope>
    <source>
        <strain evidence="2">BR01</strain>
    </source>
</reference>
<dbReference type="Proteomes" id="UP000683000">
    <property type="component" value="Unassembled WGS sequence"/>
</dbReference>
<evidence type="ECO:0000313" key="3">
    <source>
        <dbReference type="Proteomes" id="UP000683000"/>
    </source>
</evidence>
<organism evidence="2 3">
    <name type="scientific">Boletus reticuloceps</name>
    <dbReference type="NCBI Taxonomy" id="495285"/>
    <lineage>
        <taxon>Eukaryota</taxon>
        <taxon>Fungi</taxon>
        <taxon>Dikarya</taxon>
        <taxon>Basidiomycota</taxon>
        <taxon>Agaricomycotina</taxon>
        <taxon>Agaricomycetes</taxon>
        <taxon>Agaricomycetidae</taxon>
        <taxon>Boletales</taxon>
        <taxon>Boletineae</taxon>
        <taxon>Boletaceae</taxon>
        <taxon>Boletoideae</taxon>
        <taxon>Boletus</taxon>
    </lineage>
</organism>
<evidence type="ECO:0000313" key="2">
    <source>
        <dbReference type="EMBL" id="KAG6372398.1"/>
    </source>
</evidence>
<dbReference type="AlphaFoldDB" id="A0A8I3A5G8"/>